<feature type="region of interest" description="Disordered" evidence="1">
    <location>
        <begin position="300"/>
        <end position="326"/>
    </location>
</feature>
<gene>
    <name evidence="2" type="primary">g3691</name>
    <name evidence="2" type="ORF">VP750_LOCUS3149</name>
</gene>
<dbReference type="InterPro" id="IPR029063">
    <property type="entry name" value="SAM-dependent_MTases_sf"/>
</dbReference>
<name>A0ABP1FSE2_9CHLO</name>
<dbReference type="Gene3D" id="2.20.25.110">
    <property type="entry name" value="S-adenosyl-L-methionine-dependent methyltransferases"/>
    <property type="match status" value="1"/>
</dbReference>
<feature type="region of interest" description="Disordered" evidence="1">
    <location>
        <begin position="1"/>
        <end position="24"/>
    </location>
</feature>
<evidence type="ECO:0000313" key="3">
    <source>
        <dbReference type="Proteomes" id="UP001497392"/>
    </source>
</evidence>
<evidence type="ECO:0000256" key="1">
    <source>
        <dbReference type="SAM" id="MobiDB-lite"/>
    </source>
</evidence>
<dbReference type="SUPFAM" id="SSF53335">
    <property type="entry name" value="S-adenosyl-L-methionine-dependent methyltransferases"/>
    <property type="match status" value="1"/>
</dbReference>
<proteinExistence type="predicted"/>
<dbReference type="PANTHER" id="PTHR37211">
    <property type="entry name" value="EXPRESSED PROTEIN"/>
    <property type="match status" value="1"/>
</dbReference>
<reference evidence="2 3" key="1">
    <citation type="submission" date="2024-06" db="EMBL/GenBank/DDBJ databases">
        <authorList>
            <person name="Kraege A."/>
            <person name="Thomma B."/>
        </authorList>
    </citation>
    <scope>NUCLEOTIDE SEQUENCE [LARGE SCALE GENOMIC DNA]</scope>
</reference>
<dbReference type="Gene3D" id="3.40.50.150">
    <property type="entry name" value="Vaccinia Virus protein VP39"/>
    <property type="match status" value="1"/>
</dbReference>
<dbReference type="PANTHER" id="PTHR37211:SF1">
    <property type="entry name" value="EXPRESSED PROTEIN"/>
    <property type="match status" value="1"/>
</dbReference>
<dbReference type="Proteomes" id="UP001497392">
    <property type="component" value="Unassembled WGS sequence"/>
</dbReference>
<sequence length="353" mass="39839">MGKKKQQYDGGHYSRRGYSKEDLCKGPEPQGYAGLDRHALYESAVQSPKGDISYLLCFYQRYIGQQVPEHLREDFCGTALLASTWCRGDLARRTGMGLDIDRDALMWGMQHNGEGLADTAQPCLWLLHGDVTQPLDKAVLVNCPVRSNSNGSQPSVEQSMQDMSIHASDIICAFNFSVCLLHQRSEVQAYFRQSRQALSKRGGILVMDLLGGHAAEESVFMHRHNDTTGARFVWEQEGYNPVTRHIHCYITLRDPDTQKNLRRAFHYHWRLWTIPELHDMLMGAGFSRVNVWLRPMQGVSSGCEDEEGEEGSSDSGEHDEDFEEYSAKTFSPKTAELLSKGWTAFVIGVAEPQ</sequence>
<keyword evidence="3" id="KW-1185">Reference proteome</keyword>
<protein>
    <submittedName>
        <fullName evidence="2">G3691 protein</fullName>
    </submittedName>
</protein>
<feature type="compositionally biased region" description="Acidic residues" evidence="1">
    <location>
        <begin position="303"/>
        <end position="324"/>
    </location>
</feature>
<accession>A0ABP1FSE2</accession>
<organism evidence="2 3">
    <name type="scientific">Coccomyxa viridis</name>
    <dbReference type="NCBI Taxonomy" id="1274662"/>
    <lineage>
        <taxon>Eukaryota</taxon>
        <taxon>Viridiplantae</taxon>
        <taxon>Chlorophyta</taxon>
        <taxon>core chlorophytes</taxon>
        <taxon>Trebouxiophyceae</taxon>
        <taxon>Trebouxiophyceae incertae sedis</taxon>
        <taxon>Coccomyxaceae</taxon>
        <taxon>Coccomyxa</taxon>
    </lineage>
</organism>
<dbReference type="EMBL" id="CAXHTA020000005">
    <property type="protein sequence ID" value="CAL5221490.1"/>
    <property type="molecule type" value="Genomic_DNA"/>
</dbReference>
<evidence type="ECO:0000313" key="2">
    <source>
        <dbReference type="EMBL" id="CAL5221490.1"/>
    </source>
</evidence>
<comment type="caution">
    <text evidence="2">The sequence shown here is derived from an EMBL/GenBank/DDBJ whole genome shotgun (WGS) entry which is preliminary data.</text>
</comment>